<gene>
    <name evidence="1" type="ORF">CH330_02440</name>
</gene>
<sequence length="105" mass="12147">MKKKEMNTLWDDVYAWLTDATRTAIQGAEDLSRRGRLKIDIMNLSRKIEKKMAKLGGIVYDRVSKTPDAPLIVDADIKRLVHGISKLESERTEKQKEYQAEKKKN</sequence>
<dbReference type="Proteomes" id="UP000215559">
    <property type="component" value="Unassembled WGS sequence"/>
</dbReference>
<proteinExistence type="predicted"/>
<dbReference type="AlphaFoldDB" id="A0A235BW59"/>
<protein>
    <submittedName>
        <fullName evidence="1">Uncharacterized protein</fullName>
    </submittedName>
</protein>
<evidence type="ECO:0000313" key="1">
    <source>
        <dbReference type="EMBL" id="OYD16598.1"/>
    </source>
</evidence>
<reference evidence="1 2" key="1">
    <citation type="submission" date="2017-07" db="EMBL/GenBank/DDBJ databases">
        <title>Recovery of genomes from metagenomes via a dereplication, aggregation, and scoring strategy.</title>
        <authorList>
            <person name="Sieber C.M."/>
            <person name="Probst A.J."/>
            <person name="Sharrar A."/>
            <person name="Thomas B.C."/>
            <person name="Hess M."/>
            <person name="Tringe S.G."/>
            <person name="Banfield J.F."/>
        </authorList>
    </citation>
    <scope>NUCLEOTIDE SEQUENCE [LARGE SCALE GENOMIC DNA]</scope>
    <source>
        <strain evidence="1">JGI_Cruoil_03_51_56</strain>
    </source>
</reference>
<name>A0A235BW59_UNCW3</name>
<accession>A0A235BW59</accession>
<comment type="caution">
    <text evidence="1">The sequence shown here is derived from an EMBL/GenBank/DDBJ whole genome shotgun (WGS) entry which is preliminary data.</text>
</comment>
<organism evidence="1 2">
    <name type="scientific">candidate division WOR-3 bacterium JGI_Cruoil_03_51_56</name>
    <dbReference type="NCBI Taxonomy" id="1973747"/>
    <lineage>
        <taxon>Bacteria</taxon>
        <taxon>Bacteria division WOR-3</taxon>
    </lineage>
</organism>
<evidence type="ECO:0000313" key="2">
    <source>
        <dbReference type="Proteomes" id="UP000215559"/>
    </source>
</evidence>
<dbReference type="EMBL" id="NOZP01000044">
    <property type="protein sequence ID" value="OYD16598.1"/>
    <property type="molecule type" value="Genomic_DNA"/>
</dbReference>